<name>A0A9P7N5E3_9HYPO</name>
<accession>A0A9P7N5E3</accession>
<dbReference type="Gene3D" id="1.20.1720.10">
    <property type="entry name" value="Multidrug resistance protein D"/>
    <property type="match status" value="1"/>
</dbReference>
<evidence type="ECO:0000256" key="2">
    <source>
        <dbReference type="ARBA" id="ARBA00022692"/>
    </source>
</evidence>
<dbReference type="Proteomes" id="UP000748025">
    <property type="component" value="Unassembled WGS sequence"/>
</dbReference>
<feature type="transmembrane region" description="Helical" evidence="6">
    <location>
        <begin position="168"/>
        <end position="186"/>
    </location>
</feature>
<reference evidence="8" key="1">
    <citation type="journal article" date="2020" name="bioRxiv">
        <title>Whole genome comparisons of ergot fungi reveals the divergence and evolution of species within the genus Claviceps are the result of varying mechanisms driving genome evolution and host range expansion.</title>
        <authorList>
            <person name="Wyka S.A."/>
            <person name="Mondo S.J."/>
            <person name="Liu M."/>
            <person name="Dettman J."/>
            <person name="Nalam V."/>
            <person name="Broders K.D."/>
        </authorList>
    </citation>
    <scope>NUCLEOTIDE SEQUENCE</scope>
    <source>
        <strain evidence="8">CCC 602</strain>
    </source>
</reference>
<feature type="region of interest" description="Disordered" evidence="5">
    <location>
        <begin position="1"/>
        <end position="31"/>
    </location>
</feature>
<feature type="region of interest" description="Disordered" evidence="5">
    <location>
        <begin position="473"/>
        <end position="492"/>
    </location>
</feature>
<dbReference type="EMBL" id="SRPW01002323">
    <property type="protein sequence ID" value="KAG5993730.1"/>
    <property type="molecule type" value="Genomic_DNA"/>
</dbReference>
<feature type="transmembrane region" description="Helical" evidence="6">
    <location>
        <begin position="268"/>
        <end position="293"/>
    </location>
</feature>
<evidence type="ECO:0000256" key="5">
    <source>
        <dbReference type="SAM" id="MobiDB-lite"/>
    </source>
</evidence>
<dbReference type="SUPFAM" id="SSF103473">
    <property type="entry name" value="MFS general substrate transporter"/>
    <property type="match status" value="1"/>
</dbReference>
<keyword evidence="9" id="KW-1185">Reference proteome</keyword>
<feature type="transmembrane region" description="Helical" evidence="6">
    <location>
        <begin position="238"/>
        <end position="256"/>
    </location>
</feature>
<dbReference type="PRINTS" id="PR01036">
    <property type="entry name" value="TCRTETB"/>
</dbReference>
<dbReference type="InterPro" id="IPR020846">
    <property type="entry name" value="MFS_dom"/>
</dbReference>
<comment type="subcellular location">
    <subcellularLocation>
        <location evidence="1">Membrane</location>
        <topology evidence="1">Multi-pass membrane protein</topology>
    </subcellularLocation>
</comment>
<evidence type="ECO:0000313" key="8">
    <source>
        <dbReference type="EMBL" id="KAG5993730.1"/>
    </source>
</evidence>
<keyword evidence="4 6" id="KW-0472">Membrane</keyword>
<dbReference type="OrthoDB" id="440553at2759"/>
<dbReference type="PANTHER" id="PTHR23501:SF43">
    <property type="entry name" value="MULTIDRUG TRANSPORTER, PUTATIVE (AFU_ORTHOLOGUE AFUA_6G03040)-RELATED"/>
    <property type="match status" value="1"/>
</dbReference>
<feature type="compositionally biased region" description="Low complexity" evidence="5">
    <location>
        <begin position="477"/>
        <end position="489"/>
    </location>
</feature>
<feature type="transmembrane region" description="Helical" evidence="6">
    <location>
        <begin position="409"/>
        <end position="427"/>
    </location>
</feature>
<feature type="transmembrane region" description="Helical" evidence="6">
    <location>
        <begin position="350"/>
        <end position="372"/>
    </location>
</feature>
<feature type="transmembrane region" description="Helical" evidence="6">
    <location>
        <begin position="135"/>
        <end position="156"/>
    </location>
</feature>
<feature type="region of interest" description="Disordered" evidence="5">
    <location>
        <begin position="543"/>
        <end position="574"/>
    </location>
</feature>
<feature type="compositionally biased region" description="Low complexity" evidence="5">
    <location>
        <begin position="21"/>
        <end position="31"/>
    </location>
</feature>
<dbReference type="Pfam" id="PF07690">
    <property type="entry name" value="MFS_1"/>
    <property type="match status" value="1"/>
</dbReference>
<evidence type="ECO:0000256" key="6">
    <source>
        <dbReference type="SAM" id="Phobius"/>
    </source>
</evidence>
<evidence type="ECO:0000313" key="9">
    <source>
        <dbReference type="Proteomes" id="UP000748025"/>
    </source>
</evidence>
<evidence type="ECO:0000259" key="7">
    <source>
        <dbReference type="PROSITE" id="PS50850"/>
    </source>
</evidence>
<feature type="transmembrane region" description="Helical" evidence="6">
    <location>
        <begin position="384"/>
        <end position="403"/>
    </location>
</feature>
<dbReference type="InterPro" id="IPR011701">
    <property type="entry name" value="MFS"/>
</dbReference>
<comment type="caution">
    <text evidence="8">The sequence shown here is derived from an EMBL/GenBank/DDBJ whole genome shotgun (WGS) entry which is preliminary data.</text>
</comment>
<dbReference type="PROSITE" id="PS50850">
    <property type="entry name" value="MFS"/>
    <property type="match status" value="1"/>
</dbReference>
<dbReference type="GO" id="GO:0022857">
    <property type="term" value="F:transmembrane transporter activity"/>
    <property type="evidence" value="ECO:0007669"/>
    <property type="project" value="InterPro"/>
</dbReference>
<organism evidence="8 9">
    <name type="scientific">Claviceps pusilla</name>
    <dbReference type="NCBI Taxonomy" id="123648"/>
    <lineage>
        <taxon>Eukaryota</taxon>
        <taxon>Fungi</taxon>
        <taxon>Dikarya</taxon>
        <taxon>Ascomycota</taxon>
        <taxon>Pezizomycotina</taxon>
        <taxon>Sordariomycetes</taxon>
        <taxon>Hypocreomycetidae</taxon>
        <taxon>Hypocreales</taxon>
        <taxon>Clavicipitaceae</taxon>
        <taxon>Claviceps</taxon>
    </lineage>
</organism>
<dbReference type="GO" id="GO:0005886">
    <property type="term" value="C:plasma membrane"/>
    <property type="evidence" value="ECO:0007669"/>
    <property type="project" value="TreeGrafter"/>
</dbReference>
<feature type="transmembrane region" description="Helical" evidence="6">
    <location>
        <begin position="80"/>
        <end position="98"/>
    </location>
</feature>
<feature type="compositionally biased region" description="Low complexity" evidence="5">
    <location>
        <begin position="543"/>
        <end position="553"/>
    </location>
</feature>
<keyword evidence="3 6" id="KW-1133">Transmembrane helix</keyword>
<evidence type="ECO:0000256" key="3">
    <source>
        <dbReference type="ARBA" id="ARBA00022989"/>
    </source>
</evidence>
<feature type="transmembrane region" description="Helical" evidence="6">
    <location>
        <begin position="448"/>
        <end position="468"/>
    </location>
</feature>
<feature type="transmembrane region" description="Helical" evidence="6">
    <location>
        <begin position="198"/>
        <end position="218"/>
    </location>
</feature>
<feature type="domain" description="Major facilitator superfamily (MFS) profile" evidence="7">
    <location>
        <begin position="45"/>
        <end position="541"/>
    </location>
</feature>
<dbReference type="AlphaFoldDB" id="A0A9P7N5E3"/>
<keyword evidence="2 6" id="KW-0812">Transmembrane</keyword>
<feature type="transmembrane region" description="Helical" evidence="6">
    <location>
        <begin position="110"/>
        <end position="129"/>
    </location>
</feature>
<feature type="transmembrane region" description="Helical" evidence="6">
    <location>
        <begin position="314"/>
        <end position="338"/>
    </location>
</feature>
<protein>
    <recommendedName>
        <fullName evidence="7">Major facilitator superfamily (MFS) profile domain-containing protein</fullName>
    </recommendedName>
</protein>
<proteinExistence type="predicted"/>
<feature type="transmembrane region" description="Helical" evidence="6">
    <location>
        <begin position="519"/>
        <end position="538"/>
    </location>
</feature>
<feature type="compositionally biased region" description="Basic and acidic residues" evidence="5">
    <location>
        <begin position="8"/>
        <end position="20"/>
    </location>
</feature>
<feature type="transmembrane region" description="Helical" evidence="6">
    <location>
        <begin position="42"/>
        <end position="68"/>
    </location>
</feature>
<sequence length="574" mass="61241">MPPSQVLDEAKPKPPGDDSGRSSPSAAAEAPVPTQTMPATQFWLLSLGVCLGLLLAMMDTSIVATSLYSIGSEFGDLAGVNWVALAYTLAYMGCAVVFARVSDLTGRRDALAAAFVLFVAFSLGCGWARSMPQLIALRTLQGLGGSGLYSLAMIVLPETSPPHLRRHISAAIGFVVAMAGVLGPVLGGLLTHYASWRWIFWINGPVGIVALGIFLLSWPRKKEHRPVMHRHSWRQLDYPGAILTTAAAVLVVFAFQNSSSSSSTVNHWGSALFIVPLVLGIVSWIALFAWQYTIERRLAARFSPIFPIRLFHHALYASGLLNTLLLGFPYLLLVYVVPLRIQVVGGKSPLLAGVMLLPMLVAVAVGSIASGVVNSRKRMIAESLLVGSCLMLLGCGLLTTLSVQELDAAKLLGLITFCGLGFGLTVSSSTMIASQEVPRRDYASAQGILAQLRILGGSMGIAASTAILRREMTGAASSPSSPSSSPSSSHFYRAEQAAVSDDASHHVRKTYAQAFHTDMVVATIISALAVAFTLLALLQQQSRNRTSRATSSRSTEEKEEEEEEEEKRTSAGGD</sequence>
<evidence type="ECO:0000256" key="1">
    <source>
        <dbReference type="ARBA" id="ARBA00004141"/>
    </source>
</evidence>
<dbReference type="InterPro" id="IPR036259">
    <property type="entry name" value="MFS_trans_sf"/>
</dbReference>
<dbReference type="PANTHER" id="PTHR23501">
    <property type="entry name" value="MAJOR FACILITATOR SUPERFAMILY"/>
    <property type="match status" value="1"/>
</dbReference>
<gene>
    <name evidence="8" type="ORF">E4U43_003413</name>
</gene>
<evidence type="ECO:0000256" key="4">
    <source>
        <dbReference type="ARBA" id="ARBA00023136"/>
    </source>
</evidence>